<protein>
    <submittedName>
        <fullName evidence="7">UDP-N-acetylmuramoyl-tripeptide--D-alanyl-D-alanine ligase</fullName>
    </submittedName>
</protein>
<reference evidence="7" key="1">
    <citation type="journal article" date="2021" name="PeerJ">
        <title>Extensive microbial diversity within the chicken gut microbiome revealed by metagenomics and culture.</title>
        <authorList>
            <person name="Gilroy R."/>
            <person name="Ravi A."/>
            <person name="Getino M."/>
            <person name="Pursley I."/>
            <person name="Horton D.L."/>
            <person name="Alikhan N.F."/>
            <person name="Baker D."/>
            <person name="Gharbi K."/>
            <person name="Hall N."/>
            <person name="Watson M."/>
            <person name="Adriaenssens E.M."/>
            <person name="Foster-Nyarko E."/>
            <person name="Jarju S."/>
            <person name="Secka A."/>
            <person name="Antonio M."/>
            <person name="Oren A."/>
            <person name="Chaudhuri R.R."/>
            <person name="La Ragione R."/>
            <person name="Hildebrand F."/>
            <person name="Pallen M.J."/>
        </authorList>
    </citation>
    <scope>NUCLEOTIDE SEQUENCE</scope>
    <source>
        <strain evidence="7">CHK199-9574</strain>
    </source>
</reference>
<keyword evidence="1 7" id="KW-0436">Ligase</keyword>
<dbReference type="InterPro" id="IPR051046">
    <property type="entry name" value="MurCDEF_CellWall_CoF430Synth"/>
</dbReference>
<proteinExistence type="predicted"/>
<keyword evidence="3" id="KW-0067">ATP-binding</keyword>
<keyword evidence="2" id="KW-0547">Nucleotide-binding</keyword>
<evidence type="ECO:0000256" key="2">
    <source>
        <dbReference type="ARBA" id="ARBA00022741"/>
    </source>
</evidence>
<dbReference type="Pfam" id="PF08245">
    <property type="entry name" value="Mur_ligase_M"/>
    <property type="match status" value="1"/>
</dbReference>
<dbReference type="InterPro" id="IPR013221">
    <property type="entry name" value="Mur_ligase_cen"/>
</dbReference>
<feature type="transmembrane region" description="Helical" evidence="4">
    <location>
        <begin position="53"/>
        <end position="75"/>
    </location>
</feature>
<organism evidence="7 8">
    <name type="scientific">Candidatus Borkfalkia excrementavium</name>
    <dbReference type="NCBI Taxonomy" id="2838505"/>
    <lineage>
        <taxon>Bacteria</taxon>
        <taxon>Bacillati</taxon>
        <taxon>Bacillota</taxon>
        <taxon>Clostridia</taxon>
        <taxon>Christensenellales</taxon>
        <taxon>Christensenellaceae</taxon>
        <taxon>Candidatus Borkfalkia</taxon>
    </lineage>
</organism>
<evidence type="ECO:0000256" key="4">
    <source>
        <dbReference type="SAM" id="Phobius"/>
    </source>
</evidence>
<dbReference type="SUPFAM" id="SSF53244">
    <property type="entry name" value="MurD-like peptide ligases, peptide-binding domain"/>
    <property type="match status" value="1"/>
</dbReference>
<comment type="caution">
    <text evidence="7">The sequence shown here is derived from an EMBL/GenBank/DDBJ whole genome shotgun (WGS) entry which is preliminary data.</text>
</comment>
<feature type="transmembrane region" description="Helical" evidence="4">
    <location>
        <begin position="120"/>
        <end position="142"/>
    </location>
</feature>
<dbReference type="PANTHER" id="PTHR43024:SF1">
    <property type="entry name" value="UDP-N-ACETYLMURAMOYL-TRIPEPTIDE--D-ALANYL-D-ALANINE LIGASE"/>
    <property type="match status" value="1"/>
</dbReference>
<feature type="domain" description="Mur ligase C-terminal" evidence="5">
    <location>
        <begin position="416"/>
        <end position="528"/>
    </location>
</feature>
<dbReference type="Gene3D" id="3.40.1190.10">
    <property type="entry name" value="Mur-like, catalytic domain"/>
    <property type="match status" value="1"/>
</dbReference>
<feature type="domain" description="Mur ligase central" evidence="6">
    <location>
        <begin position="204"/>
        <end position="387"/>
    </location>
</feature>
<dbReference type="SUPFAM" id="SSF53623">
    <property type="entry name" value="MurD-like peptide ligases, catalytic domain"/>
    <property type="match status" value="1"/>
</dbReference>
<dbReference type="AlphaFoldDB" id="A0A9D1Z7C5"/>
<evidence type="ECO:0000313" key="7">
    <source>
        <dbReference type="EMBL" id="HIY77559.1"/>
    </source>
</evidence>
<evidence type="ECO:0000259" key="5">
    <source>
        <dbReference type="Pfam" id="PF02875"/>
    </source>
</evidence>
<dbReference type="Proteomes" id="UP000824135">
    <property type="component" value="Unassembled WGS sequence"/>
</dbReference>
<dbReference type="InterPro" id="IPR004101">
    <property type="entry name" value="Mur_ligase_C"/>
</dbReference>
<dbReference type="Gene3D" id="3.90.190.20">
    <property type="entry name" value="Mur ligase, C-terminal domain"/>
    <property type="match status" value="1"/>
</dbReference>
<feature type="transmembrane region" description="Helical" evidence="4">
    <location>
        <begin position="12"/>
        <end position="32"/>
    </location>
</feature>
<keyword evidence="4" id="KW-0472">Membrane</keyword>
<reference evidence="7" key="2">
    <citation type="submission" date="2021-04" db="EMBL/GenBank/DDBJ databases">
        <authorList>
            <person name="Gilroy R."/>
        </authorList>
    </citation>
    <scope>NUCLEOTIDE SEQUENCE</scope>
    <source>
        <strain evidence="7">CHK199-9574</strain>
    </source>
</reference>
<evidence type="ECO:0000313" key="8">
    <source>
        <dbReference type="Proteomes" id="UP000824135"/>
    </source>
</evidence>
<keyword evidence="4" id="KW-0812">Transmembrane</keyword>
<keyword evidence="4" id="KW-1133">Transmembrane helix</keyword>
<dbReference type="Pfam" id="PF02875">
    <property type="entry name" value="Mur_ligase_C"/>
    <property type="match status" value="1"/>
</dbReference>
<dbReference type="GO" id="GO:0005524">
    <property type="term" value="F:ATP binding"/>
    <property type="evidence" value="ECO:0007669"/>
    <property type="project" value="UniProtKB-KW"/>
</dbReference>
<dbReference type="EMBL" id="DXCO01000005">
    <property type="protein sequence ID" value="HIY77559.1"/>
    <property type="molecule type" value="Genomic_DNA"/>
</dbReference>
<dbReference type="InterPro" id="IPR036565">
    <property type="entry name" value="Mur-like_cat_sf"/>
</dbReference>
<evidence type="ECO:0000256" key="1">
    <source>
        <dbReference type="ARBA" id="ARBA00022598"/>
    </source>
</evidence>
<dbReference type="InterPro" id="IPR036615">
    <property type="entry name" value="Mur_ligase_C_dom_sf"/>
</dbReference>
<feature type="transmembrane region" description="Helical" evidence="4">
    <location>
        <begin position="81"/>
        <end position="100"/>
    </location>
</feature>
<dbReference type="PANTHER" id="PTHR43024">
    <property type="entry name" value="UDP-N-ACETYLMURAMOYL-TRIPEPTIDE--D-ALANYL-D-ALANINE LIGASE"/>
    <property type="match status" value="1"/>
</dbReference>
<name>A0A9D1Z7C5_9FIRM</name>
<gene>
    <name evidence="7" type="ORF">H9728_00790</name>
</gene>
<evidence type="ECO:0000259" key="6">
    <source>
        <dbReference type="Pfam" id="PF08245"/>
    </source>
</evidence>
<sequence length="537" mass="57482">MFTLPRIAEYIVLSLALAALMPLCSFKMLGALQQAGYDGKTFSAWAKRKGNMVYSRLTLLAFLIALSGAVLAVCFTFTGRWAAYISLIPIPLFVGVYCYADKRALKVPLSGTRRAQRIYALETIAVFIAAAILVLCGNAAAYYADVALVTALRYLPLALLPVLLPLLLRAANRLDRPFSERKNAKFVASARAKLSASRCVKIGITGSFGKTSVKNMLADILSVRWKVLKTPASFNTPLGIARTVAENDLNDYEFFIAEMGARHAGDIRELCDLVRPDHCILTGICPQHLETFGSIGAIVAEKGEILSGTKEGGFAVIGKDDFTASLDASRLVRVDVGERCEVSVSDVFAGADGVSFKLALGAIEVPLHTKLLGGHNAANIALAAALAYRLGMTKEEIAEGVERIGYIPHRLCPSRSGGVTILDDSYNANVRGAEEAVKVLRTFGGRKFVVTPGLVELGVLEEEANEALGKNLVGLDRVILVGATLVQCVKRGYLAAGGTEEALVVVPTLAKAQEILSAELAEGDTVLFLNDLPDIYN</sequence>
<evidence type="ECO:0000256" key="3">
    <source>
        <dbReference type="ARBA" id="ARBA00022840"/>
    </source>
</evidence>
<feature type="transmembrane region" description="Helical" evidence="4">
    <location>
        <begin position="154"/>
        <end position="172"/>
    </location>
</feature>
<dbReference type="GO" id="GO:0016881">
    <property type="term" value="F:acid-amino acid ligase activity"/>
    <property type="evidence" value="ECO:0007669"/>
    <property type="project" value="InterPro"/>
</dbReference>
<accession>A0A9D1Z7C5</accession>